<sequence length="202" mass="21406">MTATKVALATHNAHKVEELRAILAPYLPGITLLSAADFDLPEPVEDEVTFAGNALIKARQLAAQGVIALADDSGICVDALGGAPGVFSARWSGKHGDDAANRQLLLAQLADVPDRHRGARFHAAAVMVTPEGEEIVCEADMPGVLLYGERGEGGFGYDPIFMAEGQDRSNAELTMEEKDAISHRGKAFRQLAPHVARALGAR</sequence>
<dbReference type="AlphaFoldDB" id="K9EZ46"/>
<dbReference type="FunFam" id="3.90.950.10:FF:000001">
    <property type="entry name" value="dITP/XTP pyrophosphatase"/>
    <property type="match status" value="1"/>
</dbReference>
<dbReference type="GO" id="GO:0000166">
    <property type="term" value="F:nucleotide binding"/>
    <property type="evidence" value="ECO:0007669"/>
    <property type="project" value="UniProtKB-KW"/>
</dbReference>
<dbReference type="InterPro" id="IPR029001">
    <property type="entry name" value="ITPase-like_fam"/>
</dbReference>
<evidence type="ECO:0000256" key="2">
    <source>
        <dbReference type="ARBA" id="ARBA00011738"/>
    </source>
</evidence>
<feature type="active site" description="Proton acceptor" evidence="10">
    <location>
        <position position="72"/>
    </location>
</feature>
<dbReference type="RefSeq" id="WP_007001642.1">
    <property type="nucleotide sequence ID" value="NZ_JH992956.1"/>
</dbReference>
<dbReference type="Pfam" id="PF01725">
    <property type="entry name" value="Ham1p_like"/>
    <property type="match status" value="1"/>
</dbReference>
<evidence type="ECO:0000256" key="6">
    <source>
        <dbReference type="ARBA" id="ARBA00022842"/>
    </source>
</evidence>
<keyword evidence="3 10" id="KW-0479">Metal-binding</keyword>
<comment type="subunit">
    <text evidence="2 10">Homodimer.</text>
</comment>
<dbReference type="GO" id="GO:0009146">
    <property type="term" value="P:purine nucleoside triphosphate catabolic process"/>
    <property type="evidence" value="ECO:0007669"/>
    <property type="project" value="UniProtKB-UniRule"/>
</dbReference>
<dbReference type="InterPro" id="IPR020922">
    <property type="entry name" value="dITP/XTP_pyrophosphatase"/>
</dbReference>
<evidence type="ECO:0000313" key="13">
    <source>
        <dbReference type="Proteomes" id="UP000009888"/>
    </source>
</evidence>
<comment type="similarity">
    <text evidence="1 10 11">Belongs to the HAM1 NTPase family.</text>
</comment>
<evidence type="ECO:0000256" key="7">
    <source>
        <dbReference type="ARBA" id="ARBA00023080"/>
    </source>
</evidence>
<dbReference type="Proteomes" id="UP000009888">
    <property type="component" value="Unassembled WGS sequence"/>
</dbReference>
<dbReference type="GO" id="GO:0035870">
    <property type="term" value="F:dITP diphosphatase activity"/>
    <property type="evidence" value="ECO:0007669"/>
    <property type="project" value="UniProtKB-UniRule"/>
</dbReference>
<keyword evidence="5 10" id="KW-0378">Hydrolase</keyword>
<name>K9EZ46_9ACTO</name>
<comment type="catalytic activity">
    <reaction evidence="8 10">
        <text>dITP + H2O = dIMP + diphosphate + H(+)</text>
        <dbReference type="Rhea" id="RHEA:28342"/>
        <dbReference type="ChEBI" id="CHEBI:15377"/>
        <dbReference type="ChEBI" id="CHEBI:15378"/>
        <dbReference type="ChEBI" id="CHEBI:33019"/>
        <dbReference type="ChEBI" id="CHEBI:61194"/>
        <dbReference type="ChEBI" id="CHEBI:61382"/>
        <dbReference type="EC" id="3.6.1.66"/>
    </reaction>
</comment>
<feature type="binding site" evidence="10">
    <location>
        <begin position="10"/>
        <end position="15"/>
    </location>
    <ligand>
        <name>substrate</name>
    </ligand>
</feature>
<comment type="catalytic activity">
    <reaction evidence="10">
        <text>ITP + H2O = IMP + diphosphate + H(+)</text>
        <dbReference type="Rhea" id="RHEA:29399"/>
        <dbReference type="ChEBI" id="CHEBI:15377"/>
        <dbReference type="ChEBI" id="CHEBI:15378"/>
        <dbReference type="ChEBI" id="CHEBI:33019"/>
        <dbReference type="ChEBI" id="CHEBI:58053"/>
        <dbReference type="ChEBI" id="CHEBI:61402"/>
        <dbReference type="EC" id="3.6.1.66"/>
    </reaction>
</comment>
<evidence type="ECO:0000256" key="10">
    <source>
        <dbReference type="HAMAP-Rule" id="MF_01405"/>
    </source>
</evidence>
<comment type="caution">
    <text evidence="10">Lacks conserved residue(s) required for the propagation of feature annotation.</text>
</comment>
<dbReference type="GO" id="GO:0005829">
    <property type="term" value="C:cytosol"/>
    <property type="evidence" value="ECO:0007669"/>
    <property type="project" value="TreeGrafter"/>
</dbReference>
<reference evidence="12 13" key="1">
    <citation type="submission" date="2012-09" db="EMBL/GenBank/DDBJ databases">
        <title>The Genome Sequence of Actinobaculum massiliae ACS-171-V-COL2.</title>
        <authorList>
            <consortium name="The Broad Institute Genome Sequencing Platform"/>
            <person name="Earl A."/>
            <person name="Ward D."/>
            <person name="Feldgarden M."/>
            <person name="Gevers D."/>
            <person name="Saerens B."/>
            <person name="Vaneechoutte M."/>
            <person name="Walker B."/>
            <person name="Young S.K."/>
            <person name="Zeng Q."/>
            <person name="Gargeya S."/>
            <person name="Fitzgerald M."/>
            <person name="Haas B."/>
            <person name="Abouelleil A."/>
            <person name="Alvarado L."/>
            <person name="Arachchi H.M."/>
            <person name="Berlin A."/>
            <person name="Chapman S.B."/>
            <person name="Goldberg J."/>
            <person name="Griggs A."/>
            <person name="Gujja S."/>
            <person name="Hansen M."/>
            <person name="Howarth C."/>
            <person name="Imamovic A."/>
            <person name="Larimer J."/>
            <person name="McCowen C."/>
            <person name="Montmayeur A."/>
            <person name="Murphy C."/>
            <person name="Neiman D."/>
            <person name="Pearson M."/>
            <person name="Priest M."/>
            <person name="Roberts A."/>
            <person name="Saif S."/>
            <person name="Shea T."/>
            <person name="Sisk P."/>
            <person name="Sykes S."/>
            <person name="Wortman J."/>
            <person name="Nusbaum C."/>
            <person name="Birren B."/>
        </authorList>
    </citation>
    <scope>NUCLEOTIDE SEQUENCE [LARGE SCALE GENOMIC DNA]</scope>
    <source>
        <strain evidence="13">ACS-171-V-Col2</strain>
    </source>
</reference>
<dbReference type="PANTHER" id="PTHR11067">
    <property type="entry name" value="INOSINE TRIPHOSPHATE PYROPHOSPHATASE/HAM1 PROTEIN"/>
    <property type="match status" value="1"/>
</dbReference>
<dbReference type="Gene3D" id="3.90.950.10">
    <property type="match status" value="1"/>
</dbReference>
<dbReference type="InterPro" id="IPR002637">
    <property type="entry name" value="RdgB/HAM1"/>
</dbReference>
<proteinExistence type="inferred from homology"/>
<evidence type="ECO:0000313" key="12">
    <source>
        <dbReference type="EMBL" id="EKU94490.1"/>
    </source>
</evidence>
<evidence type="ECO:0000256" key="4">
    <source>
        <dbReference type="ARBA" id="ARBA00022741"/>
    </source>
</evidence>
<comment type="catalytic activity">
    <reaction evidence="9 10">
        <text>XTP + H2O = XMP + diphosphate + H(+)</text>
        <dbReference type="Rhea" id="RHEA:28610"/>
        <dbReference type="ChEBI" id="CHEBI:15377"/>
        <dbReference type="ChEBI" id="CHEBI:15378"/>
        <dbReference type="ChEBI" id="CHEBI:33019"/>
        <dbReference type="ChEBI" id="CHEBI:57464"/>
        <dbReference type="ChEBI" id="CHEBI:61314"/>
        <dbReference type="EC" id="3.6.1.66"/>
    </reaction>
</comment>
<dbReference type="NCBIfam" id="TIGR00042">
    <property type="entry name" value="RdgB/HAM1 family non-canonical purine NTP pyrophosphatase"/>
    <property type="match status" value="1"/>
</dbReference>
<comment type="cofactor">
    <cofactor evidence="10">
        <name>Mg(2+)</name>
        <dbReference type="ChEBI" id="CHEBI:18420"/>
    </cofactor>
    <text evidence="10">Binds 1 Mg(2+) ion per subunit.</text>
</comment>
<dbReference type="GO" id="GO:0017111">
    <property type="term" value="F:ribonucleoside triphosphate phosphatase activity"/>
    <property type="evidence" value="ECO:0007669"/>
    <property type="project" value="InterPro"/>
</dbReference>
<evidence type="ECO:0000256" key="3">
    <source>
        <dbReference type="ARBA" id="ARBA00022723"/>
    </source>
</evidence>
<keyword evidence="6 10" id="KW-0460">Magnesium</keyword>
<dbReference type="SUPFAM" id="SSF52972">
    <property type="entry name" value="ITPase-like"/>
    <property type="match status" value="1"/>
</dbReference>
<dbReference type="GO" id="GO:0036220">
    <property type="term" value="F:ITP diphosphatase activity"/>
    <property type="evidence" value="ECO:0007669"/>
    <property type="project" value="UniProtKB-UniRule"/>
</dbReference>
<dbReference type="GO" id="GO:0046872">
    <property type="term" value="F:metal ion binding"/>
    <property type="evidence" value="ECO:0007669"/>
    <property type="project" value="UniProtKB-KW"/>
</dbReference>
<dbReference type="PATRIC" id="fig|883066.3.peg.1500"/>
<dbReference type="STRING" id="202789.GCA_001457435_00673"/>
<dbReference type="eggNOG" id="COG0127">
    <property type="taxonomic scope" value="Bacteria"/>
</dbReference>
<feature type="binding site" evidence="10">
    <location>
        <position position="72"/>
    </location>
    <ligand>
        <name>Mg(2+)</name>
        <dbReference type="ChEBI" id="CHEBI:18420"/>
    </ligand>
</feature>
<dbReference type="GO" id="GO:0036222">
    <property type="term" value="F:XTP diphosphatase activity"/>
    <property type="evidence" value="ECO:0007669"/>
    <property type="project" value="UniProtKB-UniRule"/>
</dbReference>
<dbReference type="EC" id="3.6.1.66" evidence="10"/>
<dbReference type="EMBL" id="AGWL01000008">
    <property type="protein sequence ID" value="EKU94490.1"/>
    <property type="molecule type" value="Genomic_DNA"/>
</dbReference>
<keyword evidence="13" id="KW-1185">Reference proteome</keyword>
<evidence type="ECO:0000256" key="5">
    <source>
        <dbReference type="ARBA" id="ARBA00022801"/>
    </source>
</evidence>
<dbReference type="PANTHER" id="PTHR11067:SF9">
    <property type="entry name" value="INOSINE TRIPHOSPHATE PYROPHOSPHATASE"/>
    <property type="match status" value="1"/>
</dbReference>
<organism evidence="12 13">
    <name type="scientific">Actinobaculum massiliense ACS-171-V-Col2</name>
    <dbReference type="NCBI Taxonomy" id="883066"/>
    <lineage>
        <taxon>Bacteria</taxon>
        <taxon>Bacillati</taxon>
        <taxon>Actinomycetota</taxon>
        <taxon>Actinomycetes</taxon>
        <taxon>Actinomycetales</taxon>
        <taxon>Actinomycetaceae</taxon>
        <taxon>Actinobaculum</taxon>
    </lineage>
</organism>
<dbReference type="HOGENOM" id="CLU_082080_0_1_11"/>
<feature type="binding site" evidence="10">
    <location>
        <position position="178"/>
    </location>
    <ligand>
        <name>substrate</name>
    </ligand>
</feature>
<keyword evidence="4 10" id="KW-0547">Nucleotide-binding</keyword>
<evidence type="ECO:0000256" key="11">
    <source>
        <dbReference type="RuleBase" id="RU003781"/>
    </source>
</evidence>
<comment type="function">
    <text evidence="10">Pyrophosphatase that catalyzes the hydrolysis of nucleoside triphosphates to their monophosphate derivatives, with a high preference for the non-canonical purine nucleotides XTP (xanthosine triphosphate), dITP (deoxyinosine triphosphate) and ITP. Seems to function as a house-cleaning enzyme that removes non-canonical purine nucleotides from the nucleotide pool, thus preventing their incorporation into DNA/RNA and avoiding chromosomal lesions.</text>
</comment>
<dbReference type="CDD" id="cd00515">
    <property type="entry name" value="HAM1"/>
    <property type="match status" value="1"/>
</dbReference>
<protein>
    <recommendedName>
        <fullName evidence="10">dITP/XTP pyrophosphatase</fullName>
        <ecNumber evidence="10">3.6.1.66</ecNumber>
    </recommendedName>
    <alternativeName>
        <fullName evidence="10">Non-canonical purine NTP pyrophosphatase</fullName>
    </alternativeName>
    <alternativeName>
        <fullName evidence="10">Non-standard purine NTP pyrophosphatase</fullName>
    </alternativeName>
    <alternativeName>
        <fullName evidence="10">Nucleoside-triphosphate diphosphatase</fullName>
    </alternativeName>
    <alternativeName>
        <fullName evidence="10">Nucleoside-triphosphate pyrophosphatase</fullName>
        <shortName evidence="10">NTPase</shortName>
    </alternativeName>
</protein>
<feature type="binding site" evidence="10">
    <location>
        <begin position="183"/>
        <end position="184"/>
    </location>
    <ligand>
        <name>substrate</name>
    </ligand>
</feature>
<accession>K9EZ46</accession>
<comment type="caution">
    <text evidence="12">The sequence shown here is derived from an EMBL/GenBank/DDBJ whole genome shotgun (WGS) entry which is preliminary data.</text>
</comment>
<keyword evidence="7 10" id="KW-0546">Nucleotide metabolism</keyword>
<feature type="binding site" evidence="10">
    <location>
        <position position="73"/>
    </location>
    <ligand>
        <name>substrate</name>
    </ligand>
</feature>
<feature type="binding site" evidence="10">
    <location>
        <begin position="155"/>
        <end position="158"/>
    </location>
    <ligand>
        <name>substrate</name>
    </ligand>
</feature>
<gene>
    <name evidence="12" type="ORF">HMPREF9233_01437</name>
</gene>
<dbReference type="GO" id="GO:0009117">
    <property type="term" value="P:nucleotide metabolic process"/>
    <property type="evidence" value="ECO:0007669"/>
    <property type="project" value="UniProtKB-KW"/>
</dbReference>
<evidence type="ECO:0000256" key="1">
    <source>
        <dbReference type="ARBA" id="ARBA00008023"/>
    </source>
</evidence>
<evidence type="ECO:0000256" key="9">
    <source>
        <dbReference type="ARBA" id="ARBA00052017"/>
    </source>
</evidence>
<dbReference type="HAMAP" id="MF_01405">
    <property type="entry name" value="Non_canon_purine_NTPase"/>
    <property type="match status" value="1"/>
</dbReference>
<evidence type="ECO:0000256" key="8">
    <source>
        <dbReference type="ARBA" id="ARBA00051875"/>
    </source>
</evidence>